<dbReference type="EMBL" id="CP002691">
    <property type="protein sequence ID" value="AEE53722.1"/>
    <property type="molecule type" value="Genomic_DNA"/>
</dbReference>
<feature type="chain" id="PRO_5003317321" evidence="1">
    <location>
        <begin position="22"/>
        <end position="463"/>
    </location>
</feature>
<reference evidence="2 3" key="1">
    <citation type="journal article" date="2011" name="Stand. Genomic Sci.">
        <title>Complete genome sequence of Haliscomenobacter hydrossis type strain (O).</title>
        <authorList>
            <consortium name="US DOE Joint Genome Institute (JGI-PGF)"/>
            <person name="Daligault H."/>
            <person name="Lapidus A."/>
            <person name="Zeytun A."/>
            <person name="Nolan M."/>
            <person name="Lucas S."/>
            <person name="Del Rio T.G."/>
            <person name="Tice H."/>
            <person name="Cheng J.F."/>
            <person name="Tapia R."/>
            <person name="Han C."/>
            <person name="Goodwin L."/>
            <person name="Pitluck S."/>
            <person name="Liolios K."/>
            <person name="Pagani I."/>
            <person name="Ivanova N."/>
            <person name="Huntemann M."/>
            <person name="Mavromatis K."/>
            <person name="Mikhailova N."/>
            <person name="Pati A."/>
            <person name="Chen A."/>
            <person name="Palaniappan K."/>
            <person name="Land M."/>
            <person name="Hauser L."/>
            <person name="Brambilla E.M."/>
            <person name="Rohde M."/>
            <person name="Verbarg S."/>
            <person name="Goker M."/>
            <person name="Bristow J."/>
            <person name="Eisen J.A."/>
            <person name="Markowitz V."/>
            <person name="Hugenholtz P."/>
            <person name="Kyrpides N.C."/>
            <person name="Klenk H.P."/>
            <person name="Woyke T."/>
        </authorList>
    </citation>
    <scope>NUCLEOTIDE SEQUENCE [LARGE SCALE GENOMIC DNA]</scope>
    <source>
        <strain evidence="3">ATCC 27775 / DSM 1100 / LMG 10767 / O</strain>
    </source>
</reference>
<accession>F4KZ68</accession>
<dbReference type="HOGENOM" id="CLU_590201_0_0_10"/>
<gene>
    <name evidence="2" type="ordered locus">Halhy_5899</name>
</gene>
<sequence>MKTKIFAFTLGMLCLLSTAFSQSNTLTGFNGKVQFSSFADQGPNVRGTLSAFVDQTNQYFASDIDTNDIAWDNQGRRYIVVAVISSNLTQAVVDLSRIGGGSHIPTGVGFVNRETSNGLSLLPTTNSTGISSQLQGRVLTHNMKILEGLWPPANIYNSDGVISNTRTISLGLNGDYLKIIGTSNNKAVELYATTSDFLGDIYSYAKATKSGSNHYHQDYKAVGVYKGARPYTYLDILATSYIGSDVISSVIIDASIFNTTDNRNDAKLKLRTDSTATSTSAVLMMRTQNNVNPNYHWAGFNDGSSIEGAQRTITTSPSFIVQTQKSNTSTVFNWIWVNNLDTDTTSNRFSIYNGKIVFPNARPSTTASAISSLIWTAGTPSFIRSQHSTTSGTTDASGDITVTIPAMPDATYEVQLTINGTTYYGLSYHTLTTTTFKIRAFDGTHAAVGAGINLTVAYDLKDY</sequence>
<organism evidence="2 3">
    <name type="scientific">Haliscomenobacter hydrossis (strain ATCC 27775 / DSM 1100 / LMG 10767 / O)</name>
    <dbReference type="NCBI Taxonomy" id="760192"/>
    <lineage>
        <taxon>Bacteria</taxon>
        <taxon>Pseudomonadati</taxon>
        <taxon>Bacteroidota</taxon>
        <taxon>Saprospiria</taxon>
        <taxon>Saprospirales</taxon>
        <taxon>Haliscomenobacteraceae</taxon>
        <taxon>Haliscomenobacter</taxon>
    </lineage>
</organism>
<name>F4KZ68_HALH1</name>
<evidence type="ECO:0000313" key="2">
    <source>
        <dbReference type="EMBL" id="AEE53722.1"/>
    </source>
</evidence>
<keyword evidence="3" id="KW-1185">Reference proteome</keyword>
<protein>
    <submittedName>
        <fullName evidence="2">Uncharacterized protein</fullName>
    </submittedName>
</protein>
<proteinExistence type="predicted"/>
<keyword evidence="1" id="KW-0732">Signal</keyword>
<dbReference type="AlphaFoldDB" id="F4KZ68"/>
<evidence type="ECO:0000256" key="1">
    <source>
        <dbReference type="SAM" id="SignalP"/>
    </source>
</evidence>
<dbReference type="Proteomes" id="UP000008461">
    <property type="component" value="Chromosome"/>
</dbReference>
<dbReference type="RefSeq" id="WP_013768250.1">
    <property type="nucleotide sequence ID" value="NC_015510.1"/>
</dbReference>
<dbReference type="STRING" id="760192.Halhy_5899"/>
<dbReference type="KEGG" id="hhy:Halhy_5899"/>
<evidence type="ECO:0000313" key="3">
    <source>
        <dbReference type="Proteomes" id="UP000008461"/>
    </source>
</evidence>
<reference key="2">
    <citation type="submission" date="2011-04" db="EMBL/GenBank/DDBJ databases">
        <title>Complete sequence of chromosome of Haliscomenobacter hydrossis DSM 1100.</title>
        <authorList>
            <consortium name="US DOE Joint Genome Institute (JGI-PGF)"/>
            <person name="Lucas S."/>
            <person name="Han J."/>
            <person name="Lapidus A."/>
            <person name="Bruce D."/>
            <person name="Goodwin L."/>
            <person name="Pitluck S."/>
            <person name="Peters L."/>
            <person name="Kyrpides N."/>
            <person name="Mavromatis K."/>
            <person name="Ivanova N."/>
            <person name="Ovchinnikova G."/>
            <person name="Pagani I."/>
            <person name="Daligault H."/>
            <person name="Detter J.C."/>
            <person name="Han C."/>
            <person name="Land M."/>
            <person name="Hauser L."/>
            <person name="Markowitz V."/>
            <person name="Cheng J.-F."/>
            <person name="Hugenholtz P."/>
            <person name="Woyke T."/>
            <person name="Wu D."/>
            <person name="Verbarg S."/>
            <person name="Frueling A."/>
            <person name="Brambilla E."/>
            <person name="Klenk H.-P."/>
            <person name="Eisen J.A."/>
        </authorList>
    </citation>
    <scope>NUCLEOTIDE SEQUENCE</scope>
    <source>
        <strain>DSM 1100</strain>
    </source>
</reference>
<feature type="signal peptide" evidence="1">
    <location>
        <begin position="1"/>
        <end position="21"/>
    </location>
</feature>